<gene>
    <name evidence="8" type="ORF">HNR45_000369</name>
</gene>
<dbReference type="PROSITE" id="PS01046">
    <property type="entry name" value="LON_SER"/>
    <property type="match status" value="1"/>
</dbReference>
<dbReference type="RefSeq" id="WP_159823186.1">
    <property type="nucleotide sequence ID" value="NZ_CABWNB010000003.1"/>
</dbReference>
<dbReference type="GO" id="GO:0004176">
    <property type="term" value="F:ATP-dependent peptidase activity"/>
    <property type="evidence" value="ECO:0007669"/>
    <property type="project" value="UniProtKB-UniRule"/>
</dbReference>
<evidence type="ECO:0000259" key="7">
    <source>
        <dbReference type="PROSITE" id="PS51786"/>
    </source>
</evidence>
<evidence type="ECO:0000256" key="2">
    <source>
        <dbReference type="ARBA" id="ARBA00022801"/>
    </source>
</evidence>
<dbReference type="InterPro" id="IPR014252">
    <property type="entry name" value="Spore_LonC"/>
</dbReference>
<dbReference type="GO" id="GO:0030163">
    <property type="term" value="P:protein catabolic process"/>
    <property type="evidence" value="ECO:0007669"/>
    <property type="project" value="InterPro"/>
</dbReference>
<dbReference type="SMART" id="SM00382">
    <property type="entry name" value="AAA"/>
    <property type="match status" value="1"/>
</dbReference>
<dbReference type="Gene3D" id="3.30.230.10">
    <property type="match status" value="1"/>
</dbReference>
<dbReference type="InterPro" id="IPR027417">
    <property type="entry name" value="P-loop_NTPase"/>
</dbReference>
<dbReference type="InterPro" id="IPR003959">
    <property type="entry name" value="ATPase_AAA_core"/>
</dbReference>
<comment type="catalytic activity">
    <reaction evidence="4">
        <text>Hydrolysis of proteins in presence of ATP.</text>
        <dbReference type="EC" id="3.4.21.53"/>
    </reaction>
</comment>
<keyword evidence="9" id="KW-1185">Reference proteome</keyword>
<comment type="similarity">
    <text evidence="4">Belongs to the peptidase S16 family.</text>
</comment>
<dbReference type="EC" id="3.4.21.53" evidence="4"/>
<dbReference type="PANTHER" id="PTHR10046">
    <property type="entry name" value="ATP DEPENDENT LON PROTEASE FAMILY MEMBER"/>
    <property type="match status" value="1"/>
</dbReference>
<dbReference type="InterPro" id="IPR027065">
    <property type="entry name" value="Lon_Prtase"/>
</dbReference>
<keyword evidence="1 4" id="KW-0645">Protease</keyword>
<dbReference type="GO" id="GO:0005524">
    <property type="term" value="F:ATP binding"/>
    <property type="evidence" value="ECO:0007669"/>
    <property type="project" value="InterPro"/>
</dbReference>
<feature type="domain" description="Sigma-54 factor interaction" evidence="6">
    <location>
        <begin position="187"/>
        <end position="353"/>
    </location>
</feature>
<dbReference type="GO" id="GO:0016887">
    <property type="term" value="F:ATP hydrolysis activity"/>
    <property type="evidence" value="ECO:0007669"/>
    <property type="project" value="InterPro"/>
</dbReference>
<dbReference type="NCBIfam" id="TIGR02903">
    <property type="entry name" value="spore_lon_C"/>
    <property type="match status" value="1"/>
</dbReference>
<dbReference type="SUPFAM" id="SSF52540">
    <property type="entry name" value="P-loop containing nucleoside triphosphate hydrolases"/>
    <property type="match status" value="1"/>
</dbReference>
<dbReference type="InterPro" id="IPR008269">
    <property type="entry name" value="Lon_proteolytic"/>
</dbReference>
<keyword evidence="3 4" id="KW-0720">Serine protease</keyword>
<accession>A0A841R2N4</accession>
<dbReference type="SUPFAM" id="SSF54211">
    <property type="entry name" value="Ribosomal protein S5 domain 2-like"/>
    <property type="match status" value="1"/>
</dbReference>
<proteinExistence type="inferred from homology"/>
<evidence type="ECO:0000313" key="9">
    <source>
        <dbReference type="Proteomes" id="UP000591941"/>
    </source>
</evidence>
<evidence type="ECO:0000256" key="1">
    <source>
        <dbReference type="ARBA" id="ARBA00022670"/>
    </source>
</evidence>
<dbReference type="GO" id="GO:0004252">
    <property type="term" value="F:serine-type endopeptidase activity"/>
    <property type="evidence" value="ECO:0007669"/>
    <property type="project" value="UniProtKB-UniRule"/>
</dbReference>
<dbReference type="PROSITE" id="PS51786">
    <property type="entry name" value="LON_PROTEOLYTIC"/>
    <property type="match status" value="1"/>
</dbReference>
<evidence type="ECO:0000259" key="6">
    <source>
        <dbReference type="PROSITE" id="PS50045"/>
    </source>
</evidence>
<dbReference type="Pfam" id="PF00004">
    <property type="entry name" value="AAA"/>
    <property type="match status" value="1"/>
</dbReference>
<dbReference type="PROSITE" id="PS50045">
    <property type="entry name" value="SIGMA54_INTERACT_4"/>
    <property type="match status" value="1"/>
</dbReference>
<dbReference type="OrthoDB" id="2318150at2"/>
<dbReference type="InterPro" id="IPR008268">
    <property type="entry name" value="Peptidase_S16_AS"/>
</dbReference>
<evidence type="ECO:0000313" key="8">
    <source>
        <dbReference type="EMBL" id="MBB6477339.1"/>
    </source>
</evidence>
<dbReference type="AlphaFoldDB" id="A0A841R2N4"/>
<dbReference type="InterPro" id="IPR003593">
    <property type="entry name" value="AAA+_ATPase"/>
</dbReference>
<dbReference type="GO" id="GO:0006508">
    <property type="term" value="P:proteolysis"/>
    <property type="evidence" value="ECO:0007669"/>
    <property type="project" value="UniProtKB-KW"/>
</dbReference>
<dbReference type="InterPro" id="IPR020568">
    <property type="entry name" value="Ribosomal_Su5_D2-typ_SF"/>
</dbReference>
<evidence type="ECO:0000256" key="3">
    <source>
        <dbReference type="ARBA" id="ARBA00022825"/>
    </source>
</evidence>
<organism evidence="8 9">
    <name type="scientific">Negativicoccus succinicivorans</name>
    <dbReference type="NCBI Taxonomy" id="620903"/>
    <lineage>
        <taxon>Bacteria</taxon>
        <taxon>Bacillati</taxon>
        <taxon>Bacillota</taxon>
        <taxon>Negativicutes</taxon>
        <taxon>Veillonellales</taxon>
        <taxon>Veillonellaceae</taxon>
        <taxon>Negativicoccus</taxon>
    </lineage>
</organism>
<comment type="caution">
    <text evidence="8">The sequence shown here is derived from an EMBL/GenBank/DDBJ whole genome shotgun (WGS) entry which is preliminary data.</text>
</comment>
<sequence length="637" mass="69067">MKDIWRRLWSRNSQTGAESEAEFGRQIAVLSGVYSGLIGTERFLLAGSHYNALSYLHAEDPKKRLAGLARIVLEDPDIPVPGEEQSQALLERTENRISDLLARQAVEERLEQKINDALEEKHQEYVNDLRLELLNEETGDFETPQSREKLAQLDKLDHIRLTDTIAAQVRPQTLADIVGQKDALEALLAKLATKYPQHLLLYGPPGVGKTTAARVVLEAAKQFDFTPFQKDAPFVETDGTTLRWDNRDMTNPLIGSVHDPIYQGAQRDLADKGIPEPKPGLVTKAHGGVLFIDEIGEMDPLLLNKLLKVLEDKRVYFESSYYDENDPQVAAYIKKLFRDGAPADFILIGATTRAPEEINPAIRSRCAEVFFAPLATDDVARIVTDAAQKLGVALEGGVAAAIAEYTGEGRKAVQLLADAYGLAMYHAGRADGLTVTLQDLRRVAQAAHLVPQRHDQASSQPRVGHIFGLGVAGYVGSVIEVEAVAFPARIPGKGELRFNDTAGSMAKDSVFNASAAVRRVAGADTREYDLHVNVIGGGQIDGPSAGVAVTCALLSAITGIPLRQDIAVTGEVALNGAIKPIGGVHAKAYGAKQAGMKKMLIPDENRDDIGTEYAGLPIVRVKTIEDAWREMTAGGKA</sequence>
<dbReference type="Pfam" id="PF05362">
    <property type="entry name" value="Lon_C"/>
    <property type="match status" value="1"/>
</dbReference>
<feature type="active site" evidence="4">
    <location>
        <position position="544"/>
    </location>
</feature>
<keyword evidence="2 4" id="KW-0378">Hydrolase</keyword>
<name>A0A841R2N4_9FIRM</name>
<dbReference type="EMBL" id="JACHHI010000002">
    <property type="protein sequence ID" value="MBB6477339.1"/>
    <property type="molecule type" value="Genomic_DNA"/>
</dbReference>
<feature type="domain" description="Lon proteolytic" evidence="7">
    <location>
        <begin position="460"/>
        <end position="634"/>
    </location>
</feature>
<dbReference type="CDD" id="cd00009">
    <property type="entry name" value="AAA"/>
    <property type="match status" value="1"/>
</dbReference>
<feature type="active site" evidence="4">
    <location>
        <position position="587"/>
    </location>
</feature>
<dbReference type="Proteomes" id="UP000591941">
    <property type="component" value="Unassembled WGS sequence"/>
</dbReference>
<dbReference type="Gene3D" id="3.40.50.300">
    <property type="entry name" value="P-loop containing nucleotide triphosphate hydrolases"/>
    <property type="match status" value="2"/>
</dbReference>
<evidence type="ECO:0000256" key="5">
    <source>
        <dbReference type="SAM" id="Coils"/>
    </source>
</evidence>
<dbReference type="InterPro" id="IPR014721">
    <property type="entry name" value="Ribsml_uS5_D2-typ_fold_subgr"/>
</dbReference>
<evidence type="ECO:0000256" key="4">
    <source>
        <dbReference type="PROSITE-ProRule" id="PRU01122"/>
    </source>
</evidence>
<dbReference type="GeneID" id="93485651"/>
<keyword evidence="5" id="KW-0175">Coiled coil</keyword>
<reference evidence="8 9" key="1">
    <citation type="submission" date="2020-08" db="EMBL/GenBank/DDBJ databases">
        <title>Genomic Encyclopedia of Type Strains, Phase IV (KMG-IV): sequencing the most valuable type-strain genomes for metagenomic binning, comparative biology and taxonomic classification.</title>
        <authorList>
            <person name="Goeker M."/>
        </authorList>
    </citation>
    <scope>NUCLEOTIDE SEQUENCE [LARGE SCALE GENOMIC DNA]</scope>
    <source>
        <strain evidence="8 9">DSM 21255</strain>
    </source>
</reference>
<feature type="coiled-coil region" evidence="5">
    <location>
        <begin position="83"/>
        <end position="123"/>
    </location>
</feature>
<dbReference type="InterPro" id="IPR002078">
    <property type="entry name" value="Sigma_54_int"/>
</dbReference>
<protein>
    <recommendedName>
        <fullName evidence="4">endopeptidase La</fullName>
        <ecNumber evidence="4">3.4.21.53</ecNumber>
    </recommendedName>
</protein>
<dbReference type="PRINTS" id="PR00830">
    <property type="entry name" value="ENDOLAPTASE"/>
</dbReference>
<dbReference type="GO" id="GO:0006355">
    <property type="term" value="P:regulation of DNA-templated transcription"/>
    <property type="evidence" value="ECO:0007669"/>
    <property type="project" value="InterPro"/>
</dbReference>